<dbReference type="RefSeq" id="WP_117702634.1">
    <property type="nucleotide sequence ID" value="NZ_QSTW01000022.1"/>
</dbReference>
<dbReference type="InterPro" id="IPR018247">
    <property type="entry name" value="EF_Hand_1_Ca_BS"/>
</dbReference>
<evidence type="ECO:0000256" key="1">
    <source>
        <dbReference type="ARBA" id="ARBA00022729"/>
    </source>
</evidence>
<dbReference type="Gene3D" id="2.60.40.1120">
    <property type="entry name" value="Carboxypeptidase-like, regulatory domain"/>
    <property type="match status" value="1"/>
</dbReference>
<protein>
    <submittedName>
        <fullName evidence="5">TonB-dependent receptor</fullName>
    </submittedName>
</protein>
<evidence type="ECO:0000313" key="6">
    <source>
        <dbReference type="Proteomes" id="UP000260814"/>
    </source>
</evidence>
<keyword evidence="2" id="KW-0812">Transmembrane</keyword>
<sequence length="1035" mass="114173">MRAKVNCMQVMRSTLTLLCLMFLCTLNAVAQQLNVTGNVKDALGEYIIGASVLVKGTTNGTITDIDGNFSVSGVEKGSVLEISYIGYVSQSITINDEKPLLIILKEDSETLEEVVVVGYGVQKKANLTGAVTSMKSDELLKSRAANATTALVGQMPGLISKQASGEPGADDASIFIRGIATFQGDASPAYIIDGIERTSADFARMDPNDIESINVLKDAASAAIFGMRGANGVIVITTKRGTDGKASIKYSGSVSIQSPTKLPEFANSYDYARLANQYFGSEIYSAEAIQKYKDGSDPELYPNTNWYDEMLTKNAIQNQHNISISGGNEKIRYYVSGGFLNQGGLWEDLNYKRYNLRSNIDAQITKTTRLGVDVSGRLEKSLNSGSSYTIFKELVRNTPVLLCRYPDGTFAFPDATHPNIVAANQPGGSYSKGETFVVDARVELEQELDFITEGLSAKGVMSYSRNNYTNKAWSVSPYVYSKDANNEYVLNPRTSPSLNLTQNQTNYQEYQLQVNYNRSFGLHNVTAMAMVLARKGFSSTSCMFRNSFDSEILDQINAGNTDGQTMNAVDSETARASYMARVNYNYASKYLVEFNIRRDGSENFAPDKRWGIFASASLGWVISEEPFFESLKNTINFLKIRGSYGTLGNDNTGGVSFPFYSRFELYQGAVASNGFMNNLGDYAFGDLVTKGLVPGAIANSLATWEKSNKANIALDATLFNNLNFTVDLFTERRTNILTQRTAEVPSSFGGTLPLENIGIVNNKGIDLSLNYHNSIGKVNYSVGGNFTFARNKIVEMAEAEGTSEYMRQTGRPINGYYGYKTDGIFQSQEEIDSYAKQEVAGVGYETQIGDIKYVDVDGNGVVNSDDMTYLGYGNIPEIIYGINGSLNWKNFDFSFLMQGAANAQVYLKGGIILPYFNQGNLPQFWVNEAWTEENPSNRYPRLAESVHNFPTTDVPGVQTYLYNASYLRLKNIEVGYTFPTSWLSRIGVTNARVYVNAQNLFTISNVPQIDPENTEQEGWTYPQMKSFNFGLSLQF</sequence>
<keyword evidence="2" id="KW-0998">Cell outer membrane</keyword>
<evidence type="ECO:0000256" key="3">
    <source>
        <dbReference type="SAM" id="SignalP"/>
    </source>
</evidence>
<evidence type="ECO:0000259" key="4">
    <source>
        <dbReference type="Pfam" id="PF07715"/>
    </source>
</evidence>
<dbReference type="SUPFAM" id="SSF49464">
    <property type="entry name" value="Carboxypeptidase regulatory domain-like"/>
    <property type="match status" value="1"/>
</dbReference>
<feature type="signal peptide" evidence="3">
    <location>
        <begin position="1"/>
        <end position="30"/>
    </location>
</feature>
<dbReference type="AlphaFoldDB" id="A0A3E4Z640"/>
<keyword evidence="2" id="KW-1134">Transmembrane beta strand</keyword>
<dbReference type="Gene3D" id="2.170.130.10">
    <property type="entry name" value="TonB-dependent receptor, plug domain"/>
    <property type="match status" value="1"/>
</dbReference>
<dbReference type="InterPro" id="IPR039426">
    <property type="entry name" value="TonB-dep_rcpt-like"/>
</dbReference>
<comment type="subcellular location">
    <subcellularLocation>
        <location evidence="2">Cell outer membrane</location>
        <topology evidence="2">Multi-pass membrane protein</topology>
    </subcellularLocation>
</comment>
<feature type="chain" id="PRO_5017564835" evidence="3">
    <location>
        <begin position="31"/>
        <end position="1035"/>
    </location>
</feature>
<dbReference type="InterPro" id="IPR012910">
    <property type="entry name" value="Plug_dom"/>
</dbReference>
<feature type="domain" description="TonB-dependent receptor plug" evidence="4">
    <location>
        <begin position="124"/>
        <end position="233"/>
    </location>
</feature>
<keyword evidence="2" id="KW-0813">Transport</keyword>
<proteinExistence type="inferred from homology"/>
<dbReference type="Proteomes" id="UP000260814">
    <property type="component" value="Unassembled WGS sequence"/>
</dbReference>
<dbReference type="PANTHER" id="PTHR30069">
    <property type="entry name" value="TONB-DEPENDENT OUTER MEMBRANE RECEPTOR"/>
    <property type="match status" value="1"/>
</dbReference>
<reference evidence="5 6" key="1">
    <citation type="submission" date="2018-08" db="EMBL/GenBank/DDBJ databases">
        <title>A genome reference for cultivated species of the human gut microbiota.</title>
        <authorList>
            <person name="Zou Y."/>
            <person name="Xue W."/>
            <person name="Luo G."/>
        </authorList>
    </citation>
    <scope>NUCLEOTIDE SEQUENCE [LARGE SCALE GENOMIC DNA]</scope>
    <source>
        <strain evidence="5 6">OM06-2</strain>
    </source>
</reference>
<dbReference type="FunFam" id="2.60.40.1120:FF:000003">
    <property type="entry name" value="Outer membrane protein Omp121"/>
    <property type="match status" value="1"/>
</dbReference>
<comment type="similarity">
    <text evidence="2">Belongs to the TonB-dependent receptor family.</text>
</comment>
<dbReference type="PANTHER" id="PTHR30069:SF29">
    <property type="entry name" value="HEMOGLOBIN AND HEMOGLOBIN-HAPTOGLOBIN-BINDING PROTEIN 1-RELATED"/>
    <property type="match status" value="1"/>
</dbReference>
<dbReference type="InterPro" id="IPR023996">
    <property type="entry name" value="TonB-dep_OMP_SusC/RagA"/>
</dbReference>
<organism evidence="5 6">
    <name type="scientific">Phocaeicola plebeius</name>
    <dbReference type="NCBI Taxonomy" id="310297"/>
    <lineage>
        <taxon>Bacteria</taxon>
        <taxon>Pseudomonadati</taxon>
        <taxon>Bacteroidota</taxon>
        <taxon>Bacteroidia</taxon>
        <taxon>Bacteroidales</taxon>
        <taxon>Bacteroidaceae</taxon>
        <taxon>Phocaeicola</taxon>
    </lineage>
</organism>
<dbReference type="EMBL" id="QSTW01000022">
    <property type="protein sequence ID" value="RGM87407.1"/>
    <property type="molecule type" value="Genomic_DNA"/>
</dbReference>
<dbReference type="GO" id="GO:0015344">
    <property type="term" value="F:siderophore uptake transmembrane transporter activity"/>
    <property type="evidence" value="ECO:0007669"/>
    <property type="project" value="TreeGrafter"/>
</dbReference>
<dbReference type="GO" id="GO:0009279">
    <property type="term" value="C:cell outer membrane"/>
    <property type="evidence" value="ECO:0007669"/>
    <property type="project" value="UniProtKB-SubCell"/>
</dbReference>
<dbReference type="NCBIfam" id="TIGR04056">
    <property type="entry name" value="OMP_RagA_SusC"/>
    <property type="match status" value="1"/>
</dbReference>
<dbReference type="SUPFAM" id="SSF56935">
    <property type="entry name" value="Porins"/>
    <property type="match status" value="1"/>
</dbReference>
<evidence type="ECO:0000313" key="5">
    <source>
        <dbReference type="EMBL" id="RGM87407.1"/>
    </source>
</evidence>
<gene>
    <name evidence="5" type="ORF">DXB87_14090</name>
</gene>
<dbReference type="GO" id="GO:0044718">
    <property type="term" value="P:siderophore transmembrane transport"/>
    <property type="evidence" value="ECO:0007669"/>
    <property type="project" value="TreeGrafter"/>
</dbReference>
<keyword evidence="1 3" id="KW-0732">Signal</keyword>
<dbReference type="PROSITE" id="PS52016">
    <property type="entry name" value="TONB_DEPENDENT_REC_3"/>
    <property type="match status" value="1"/>
</dbReference>
<keyword evidence="5" id="KW-0675">Receptor</keyword>
<evidence type="ECO:0000256" key="2">
    <source>
        <dbReference type="PROSITE-ProRule" id="PRU01360"/>
    </source>
</evidence>
<name>A0A3E4Z640_9BACT</name>
<dbReference type="InterPro" id="IPR023997">
    <property type="entry name" value="TonB-dep_OMP_SusC/RagA_CS"/>
</dbReference>
<dbReference type="PROSITE" id="PS00018">
    <property type="entry name" value="EF_HAND_1"/>
    <property type="match status" value="1"/>
</dbReference>
<accession>A0A3E4Z640</accession>
<dbReference type="InterPro" id="IPR008969">
    <property type="entry name" value="CarboxyPept-like_regulatory"/>
</dbReference>
<dbReference type="Pfam" id="PF07715">
    <property type="entry name" value="Plug"/>
    <property type="match status" value="1"/>
</dbReference>
<dbReference type="NCBIfam" id="TIGR04057">
    <property type="entry name" value="SusC_RagA_signa"/>
    <property type="match status" value="1"/>
</dbReference>
<dbReference type="Pfam" id="PF13715">
    <property type="entry name" value="CarbopepD_reg_2"/>
    <property type="match status" value="1"/>
</dbReference>
<dbReference type="InterPro" id="IPR037066">
    <property type="entry name" value="Plug_dom_sf"/>
</dbReference>
<dbReference type="FunFam" id="2.170.130.10:FF:000003">
    <property type="entry name" value="SusC/RagA family TonB-linked outer membrane protein"/>
    <property type="match status" value="1"/>
</dbReference>
<keyword evidence="2" id="KW-0472">Membrane</keyword>
<comment type="caution">
    <text evidence="5">The sequence shown here is derived from an EMBL/GenBank/DDBJ whole genome shotgun (WGS) entry which is preliminary data.</text>
</comment>